<dbReference type="Proteomes" id="UP000216361">
    <property type="component" value="Unassembled WGS sequence"/>
</dbReference>
<proteinExistence type="predicted"/>
<evidence type="ECO:0000313" key="2">
    <source>
        <dbReference type="EMBL" id="OYQ16719.1"/>
    </source>
</evidence>
<dbReference type="GO" id="GO:0004668">
    <property type="term" value="F:protein-arginine deiminase activity"/>
    <property type="evidence" value="ECO:0007669"/>
    <property type="project" value="InterPro"/>
</dbReference>
<evidence type="ECO:0000313" key="3">
    <source>
        <dbReference type="Proteomes" id="UP000216361"/>
    </source>
</evidence>
<dbReference type="EMBL" id="NOXS01000035">
    <property type="protein sequence ID" value="OYQ16719.1"/>
    <property type="molecule type" value="Genomic_DNA"/>
</dbReference>
<keyword evidence="3" id="KW-1185">Reference proteome</keyword>
<dbReference type="Gene3D" id="3.75.10.10">
    <property type="entry name" value="L-arginine/glycine Amidinotransferase, Chain A"/>
    <property type="match status" value="1"/>
</dbReference>
<dbReference type="GO" id="GO:0009446">
    <property type="term" value="P:putrescine biosynthetic process"/>
    <property type="evidence" value="ECO:0007669"/>
    <property type="project" value="InterPro"/>
</dbReference>
<dbReference type="OrthoDB" id="9808013at2"/>
<accession>A0A255XIB9</accession>
<dbReference type="RefSeq" id="WP_094410357.1">
    <property type="nucleotide sequence ID" value="NZ_BMJZ01000003.1"/>
</dbReference>
<dbReference type="Pfam" id="PF04371">
    <property type="entry name" value="PAD_porph"/>
    <property type="match status" value="1"/>
</dbReference>
<name>A0A255XIB9_9PROT</name>
<gene>
    <name evidence="2" type="ORF">CHR90_17180</name>
</gene>
<dbReference type="AlphaFoldDB" id="A0A255XIB9"/>
<keyword evidence="1" id="KW-0378">Hydrolase</keyword>
<dbReference type="PANTHER" id="PTHR31377:SF0">
    <property type="entry name" value="AGMATINE DEIMINASE-RELATED"/>
    <property type="match status" value="1"/>
</dbReference>
<comment type="caution">
    <text evidence="2">The sequence shown here is derived from an EMBL/GenBank/DDBJ whole genome shotgun (WGS) entry which is preliminary data.</text>
</comment>
<dbReference type="SUPFAM" id="SSF55909">
    <property type="entry name" value="Pentein"/>
    <property type="match status" value="1"/>
</dbReference>
<protein>
    <submittedName>
        <fullName evidence="2">Agmatine deiminase</fullName>
    </submittedName>
</protein>
<organism evidence="2 3">
    <name type="scientific">Elstera cyanobacteriorum</name>
    <dbReference type="NCBI Taxonomy" id="2022747"/>
    <lineage>
        <taxon>Bacteria</taxon>
        <taxon>Pseudomonadati</taxon>
        <taxon>Pseudomonadota</taxon>
        <taxon>Alphaproteobacteria</taxon>
        <taxon>Rhodospirillales</taxon>
        <taxon>Rhodospirillaceae</taxon>
        <taxon>Elstera</taxon>
    </lineage>
</organism>
<evidence type="ECO:0000256" key="1">
    <source>
        <dbReference type="ARBA" id="ARBA00022801"/>
    </source>
</evidence>
<dbReference type="InterPro" id="IPR007466">
    <property type="entry name" value="Peptidyl-Arg-deiminase_porph"/>
</dbReference>
<reference evidence="2 3" key="1">
    <citation type="submission" date="2017-07" db="EMBL/GenBank/DDBJ databases">
        <title>Elstera cyanobacteriorum sp. nov., a novel bacterium isolated from cyanobacterial aggregates in a eutrophic lake.</title>
        <authorList>
            <person name="Cai H."/>
        </authorList>
    </citation>
    <scope>NUCLEOTIDE SEQUENCE [LARGE SCALE GENOMIC DNA]</scope>
    <source>
        <strain evidence="2 3">TH019</strain>
    </source>
</reference>
<sequence length="344" mass="38070">MTDVTPPAQAGFRMPAEWAPHERCFMAFPCRAELWGSGLEAARAAYAAVAHGVNEFEHVTMLVRPQDKPIAEKLLSRQIDLWEMPLNDSWARDFCPTFLQNGEGKIAGAAWRFNCWGENFPDYADDAKVAERVLDRLGARRFDAPFVLEGGAIHVDGEGTVLTTEECLLHPNRNPNLSRDEIEANLKAWLGVDTVLWLGCGYEGDDTNGHIDEIACFGAPGLVLMTECPDPDDPNFTVFRENFARLAEMRDAKGRRIEALRLPQPEKRMLNGLRLTLSYTNFFIANGGIVMSGFDDKADDTARGVLQEAFPDRKILQLPALPITAGGGGIHCITQQQPSGELAR</sequence>
<dbReference type="GO" id="GO:0047632">
    <property type="term" value="F:agmatine deiminase activity"/>
    <property type="evidence" value="ECO:0007669"/>
    <property type="project" value="TreeGrafter"/>
</dbReference>
<dbReference type="PANTHER" id="PTHR31377">
    <property type="entry name" value="AGMATINE DEIMINASE-RELATED"/>
    <property type="match status" value="1"/>
</dbReference>